<comment type="subcellular location">
    <subcellularLocation>
        <location evidence="3">Endoplasmic reticulum membrane</location>
        <topology evidence="3">Multi-pass membrane protein</topology>
    </subcellularLocation>
</comment>
<dbReference type="EMBL" id="JAIWYP010000001">
    <property type="protein sequence ID" value="KAH3894041.1"/>
    <property type="molecule type" value="Genomic_DNA"/>
</dbReference>
<evidence type="ECO:0000259" key="4">
    <source>
        <dbReference type="Pfam" id="PF00884"/>
    </source>
</evidence>
<evidence type="ECO:0000256" key="2">
    <source>
        <dbReference type="ARBA" id="ARBA00008779"/>
    </source>
</evidence>
<dbReference type="InterPro" id="IPR000917">
    <property type="entry name" value="Sulfatase_N"/>
</dbReference>
<evidence type="ECO:0000256" key="1">
    <source>
        <dbReference type="ARBA" id="ARBA00001913"/>
    </source>
</evidence>
<proteinExistence type="inferred from homology"/>
<comment type="similarity">
    <text evidence="3">Belongs to the PIGG/PIGN/PIGO family. PIGN subfamily.</text>
</comment>
<organism evidence="5 6">
    <name type="scientific">Dreissena polymorpha</name>
    <name type="common">Zebra mussel</name>
    <name type="synonym">Mytilus polymorpha</name>
    <dbReference type="NCBI Taxonomy" id="45954"/>
    <lineage>
        <taxon>Eukaryota</taxon>
        <taxon>Metazoa</taxon>
        <taxon>Spiralia</taxon>
        <taxon>Lophotrochozoa</taxon>
        <taxon>Mollusca</taxon>
        <taxon>Bivalvia</taxon>
        <taxon>Autobranchia</taxon>
        <taxon>Heteroconchia</taxon>
        <taxon>Euheterodonta</taxon>
        <taxon>Imparidentia</taxon>
        <taxon>Neoheterodontei</taxon>
        <taxon>Myida</taxon>
        <taxon>Dreissenoidea</taxon>
        <taxon>Dreissenidae</taxon>
        <taxon>Dreissena</taxon>
    </lineage>
</organism>
<evidence type="ECO:0000256" key="3">
    <source>
        <dbReference type="RuleBase" id="RU367138"/>
    </source>
</evidence>
<dbReference type="AlphaFoldDB" id="A0A9D4NGT5"/>
<dbReference type="InterPro" id="IPR017850">
    <property type="entry name" value="Alkaline_phosphatase_core_sf"/>
</dbReference>
<dbReference type="Gene3D" id="3.40.720.10">
    <property type="entry name" value="Alkaline Phosphatase, subunit A"/>
    <property type="match status" value="1"/>
</dbReference>
<keyword evidence="3" id="KW-0808">Transferase</keyword>
<evidence type="ECO:0000313" key="5">
    <source>
        <dbReference type="EMBL" id="KAH3894041.1"/>
    </source>
</evidence>
<sequence length="71" mass="8384">MCLTVLCVFCSLYLEHIRYVDDGVERLVATIEDHYDHDQKTAYVFTSDHGMTDWGKTLLKRSNFFYCLKLN</sequence>
<dbReference type="Proteomes" id="UP000828390">
    <property type="component" value="Unassembled WGS sequence"/>
</dbReference>
<keyword evidence="3" id="KW-0256">Endoplasmic reticulum</keyword>
<dbReference type="Pfam" id="PF00884">
    <property type="entry name" value="Sulfatase"/>
    <property type="match status" value="1"/>
</dbReference>
<keyword evidence="3" id="KW-0337">GPI-anchor biosynthesis</keyword>
<comment type="pathway">
    <text evidence="3">Glycolipid biosynthesis; glycosylphosphatidylinositol-anchor biosynthesis.</text>
</comment>
<comment type="cofactor">
    <cofactor evidence="1">
        <name>Ca(2+)</name>
        <dbReference type="ChEBI" id="CHEBI:29108"/>
    </cofactor>
</comment>
<reference evidence="5" key="2">
    <citation type="submission" date="2020-11" db="EMBL/GenBank/DDBJ databases">
        <authorList>
            <person name="McCartney M.A."/>
            <person name="Auch B."/>
            <person name="Kono T."/>
            <person name="Mallez S."/>
            <person name="Becker A."/>
            <person name="Gohl D.M."/>
            <person name="Silverstein K.A.T."/>
            <person name="Koren S."/>
            <person name="Bechman K.B."/>
            <person name="Herman A."/>
            <person name="Abrahante J.E."/>
            <person name="Garbe J."/>
        </authorList>
    </citation>
    <scope>NUCLEOTIDE SEQUENCE</scope>
    <source>
        <strain evidence="5">Duluth1</strain>
        <tissue evidence="5">Whole animal</tissue>
    </source>
</reference>
<comment type="function">
    <text evidence="3">Ethanolamine phosphate transferase involved in glycosylphosphatidylinositol-anchor biosynthesis. Transfers ethanolamine phosphate to the first alpha-1,4-linked mannose of the glycosylphosphatidylinositol precursor of GPI-anchor.</text>
</comment>
<reference evidence="5" key="1">
    <citation type="journal article" date="2019" name="bioRxiv">
        <title>The Genome of the Zebra Mussel, Dreissena polymorpha: A Resource for Invasive Species Research.</title>
        <authorList>
            <person name="McCartney M.A."/>
            <person name="Auch B."/>
            <person name="Kono T."/>
            <person name="Mallez S."/>
            <person name="Zhang Y."/>
            <person name="Obille A."/>
            <person name="Becker A."/>
            <person name="Abrahante J.E."/>
            <person name="Garbe J."/>
            <person name="Badalamenti J.P."/>
            <person name="Herman A."/>
            <person name="Mangelson H."/>
            <person name="Liachko I."/>
            <person name="Sullivan S."/>
            <person name="Sone E.D."/>
            <person name="Koren S."/>
            <person name="Silverstein K.A.T."/>
            <person name="Beckman K.B."/>
            <person name="Gohl D.M."/>
        </authorList>
    </citation>
    <scope>NUCLEOTIDE SEQUENCE</scope>
    <source>
        <strain evidence="5">Duluth1</strain>
        <tissue evidence="5">Whole animal</tissue>
    </source>
</reference>
<comment type="caution">
    <text evidence="5">The sequence shown here is derived from an EMBL/GenBank/DDBJ whole genome shotgun (WGS) entry which is preliminary data.</text>
</comment>
<dbReference type="SUPFAM" id="SSF53649">
    <property type="entry name" value="Alkaline phosphatase-like"/>
    <property type="match status" value="1"/>
</dbReference>
<dbReference type="PANTHER" id="PTHR12250:SF0">
    <property type="entry name" value="GPI ETHANOLAMINE PHOSPHATE TRANSFERASE 1"/>
    <property type="match status" value="1"/>
</dbReference>
<feature type="domain" description="Sulfatase N-terminal" evidence="4">
    <location>
        <begin position="12"/>
        <end position="50"/>
    </location>
</feature>
<accession>A0A9D4NGT5</accession>
<gene>
    <name evidence="5" type="ORF">DPMN_018198</name>
</gene>
<dbReference type="PANTHER" id="PTHR12250">
    <property type="entry name" value="PHOSPHATIDYLINOSITOL GLYCAN, CLASS N"/>
    <property type="match status" value="1"/>
</dbReference>
<dbReference type="InterPro" id="IPR007070">
    <property type="entry name" value="GPI_EtnP_transferase_1"/>
</dbReference>
<dbReference type="GO" id="GO:0051377">
    <property type="term" value="F:mannose-ethanolamine phosphotransferase activity"/>
    <property type="evidence" value="ECO:0007669"/>
    <property type="project" value="UniProtKB-UniRule"/>
</dbReference>
<evidence type="ECO:0000313" key="6">
    <source>
        <dbReference type="Proteomes" id="UP000828390"/>
    </source>
</evidence>
<protein>
    <recommendedName>
        <fullName evidence="3">GPI ethanolamine phosphate transferase 1</fullName>
        <ecNumber evidence="3">2.-.-.-</ecNumber>
    </recommendedName>
</protein>
<dbReference type="EC" id="2.-.-.-" evidence="3"/>
<dbReference type="GO" id="GO:0005789">
    <property type="term" value="C:endoplasmic reticulum membrane"/>
    <property type="evidence" value="ECO:0007669"/>
    <property type="project" value="UniProtKB-SubCell"/>
</dbReference>
<dbReference type="GO" id="GO:0006506">
    <property type="term" value="P:GPI anchor biosynthetic process"/>
    <property type="evidence" value="ECO:0007669"/>
    <property type="project" value="UniProtKB-KW"/>
</dbReference>
<name>A0A9D4NGT5_DREPO</name>
<comment type="similarity">
    <text evidence="2">Belongs to the sulfatase family.</text>
</comment>
<keyword evidence="6" id="KW-1185">Reference proteome</keyword>